<accession>A0A1G2AR08</accession>
<dbReference type="Proteomes" id="UP000177165">
    <property type="component" value="Unassembled WGS sequence"/>
</dbReference>
<dbReference type="STRING" id="1798540.A3B74_01875"/>
<dbReference type="EMBL" id="MHKB01000015">
    <property type="protein sequence ID" value="OGY78427.1"/>
    <property type="molecule type" value="Genomic_DNA"/>
</dbReference>
<proteinExistence type="predicted"/>
<evidence type="ECO:0000313" key="3">
    <source>
        <dbReference type="Proteomes" id="UP000177165"/>
    </source>
</evidence>
<dbReference type="InterPro" id="IPR016123">
    <property type="entry name" value="Mog1/PsbP_a/b/a-sand"/>
</dbReference>
<feature type="transmembrane region" description="Helical" evidence="1">
    <location>
        <begin position="5"/>
        <end position="23"/>
    </location>
</feature>
<dbReference type="AlphaFoldDB" id="A0A1G2AR08"/>
<dbReference type="SUPFAM" id="SSF55724">
    <property type="entry name" value="Mog1p/PsbP-like"/>
    <property type="match status" value="1"/>
</dbReference>
<dbReference type="Gene3D" id="3.40.1000.10">
    <property type="entry name" value="Mog1/PsbP, alpha/beta/alpha sandwich"/>
    <property type="match status" value="1"/>
</dbReference>
<organism evidence="2 3">
    <name type="scientific">Candidatus Kerfeldbacteria bacterium RIFCSPHIGHO2_02_FULL_42_14</name>
    <dbReference type="NCBI Taxonomy" id="1798540"/>
    <lineage>
        <taxon>Bacteria</taxon>
        <taxon>Candidatus Kerfeldiibacteriota</taxon>
    </lineage>
</organism>
<name>A0A1G2AR08_9BACT</name>
<protein>
    <recommendedName>
        <fullName evidence="4">PsbP C-terminal domain-containing protein</fullName>
    </recommendedName>
</protein>
<evidence type="ECO:0008006" key="4">
    <source>
        <dbReference type="Google" id="ProtNLM"/>
    </source>
</evidence>
<comment type="caution">
    <text evidence="2">The sequence shown here is derived from an EMBL/GenBank/DDBJ whole genome shotgun (WGS) entry which is preliminary data.</text>
</comment>
<sequence>MLIKICFVIIISSTIFLSIQYFFNTKQLIGVPETLSVYTNPVQGVEIAYPKKYVRSTLTTEDTQAGIFFRITRDVPAAMFSIRYQKGFGAMKLLGGSTLETFTEEVNRRYPERFPEYKKERYERIVLANENAVLIEFSYLGKDNVTRIKQRLIFFIHNNAAYFLSSQAKVEDFNVIEKEFTKIVGSFAFLD</sequence>
<reference evidence="2 3" key="1">
    <citation type="journal article" date="2016" name="Nat. Commun.">
        <title>Thousands of microbial genomes shed light on interconnected biogeochemical processes in an aquifer system.</title>
        <authorList>
            <person name="Anantharaman K."/>
            <person name="Brown C.T."/>
            <person name="Hug L.A."/>
            <person name="Sharon I."/>
            <person name="Castelle C.J."/>
            <person name="Probst A.J."/>
            <person name="Thomas B.C."/>
            <person name="Singh A."/>
            <person name="Wilkins M.J."/>
            <person name="Karaoz U."/>
            <person name="Brodie E.L."/>
            <person name="Williams K.H."/>
            <person name="Hubbard S.S."/>
            <person name="Banfield J.F."/>
        </authorList>
    </citation>
    <scope>NUCLEOTIDE SEQUENCE [LARGE SCALE GENOMIC DNA]</scope>
</reference>
<keyword evidence="1" id="KW-1133">Transmembrane helix</keyword>
<evidence type="ECO:0000256" key="1">
    <source>
        <dbReference type="SAM" id="Phobius"/>
    </source>
</evidence>
<evidence type="ECO:0000313" key="2">
    <source>
        <dbReference type="EMBL" id="OGY78427.1"/>
    </source>
</evidence>
<keyword evidence="1" id="KW-0812">Transmembrane</keyword>
<gene>
    <name evidence="2" type="ORF">A3B74_01875</name>
</gene>
<keyword evidence="1" id="KW-0472">Membrane</keyword>